<dbReference type="InterPro" id="IPR000210">
    <property type="entry name" value="BTB/POZ_dom"/>
</dbReference>
<protein>
    <submittedName>
        <fullName evidence="4">BTB domain-containing protein</fullName>
    </submittedName>
</protein>
<evidence type="ECO:0000259" key="2">
    <source>
        <dbReference type="PROSITE" id="PS50097"/>
    </source>
</evidence>
<organism evidence="3 4">
    <name type="scientific">Globodera rostochiensis</name>
    <name type="common">Golden nematode worm</name>
    <name type="synonym">Heterodera rostochiensis</name>
    <dbReference type="NCBI Taxonomy" id="31243"/>
    <lineage>
        <taxon>Eukaryota</taxon>
        <taxon>Metazoa</taxon>
        <taxon>Ecdysozoa</taxon>
        <taxon>Nematoda</taxon>
        <taxon>Chromadorea</taxon>
        <taxon>Rhabditida</taxon>
        <taxon>Tylenchina</taxon>
        <taxon>Tylenchomorpha</taxon>
        <taxon>Tylenchoidea</taxon>
        <taxon>Heteroderidae</taxon>
        <taxon>Heteroderinae</taxon>
        <taxon>Globodera</taxon>
    </lineage>
</organism>
<evidence type="ECO:0000313" key="3">
    <source>
        <dbReference type="Proteomes" id="UP000887572"/>
    </source>
</evidence>
<keyword evidence="3" id="KW-1185">Reference proteome</keyword>
<dbReference type="Pfam" id="PF00651">
    <property type="entry name" value="BTB"/>
    <property type="match status" value="1"/>
</dbReference>
<name>A0A914HJK1_GLORO</name>
<dbReference type="PANTHER" id="PTHR22744">
    <property type="entry name" value="HELIX LOOP HELIX PROTEIN 21-RELATED"/>
    <property type="match status" value="1"/>
</dbReference>
<dbReference type="Gene3D" id="3.30.710.10">
    <property type="entry name" value="Potassium Channel Kv1.1, Chain A"/>
    <property type="match status" value="1"/>
</dbReference>
<dbReference type="InterPro" id="IPR011333">
    <property type="entry name" value="SKP1/BTB/POZ_sf"/>
</dbReference>
<dbReference type="PROSITE" id="PS50097">
    <property type="entry name" value="BTB"/>
    <property type="match status" value="1"/>
</dbReference>
<feature type="region of interest" description="Disordered" evidence="1">
    <location>
        <begin position="1"/>
        <end position="27"/>
    </location>
</feature>
<evidence type="ECO:0000256" key="1">
    <source>
        <dbReference type="SAM" id="MobiDB-lite"/>
    </source>
</evidence>
<dbReference type="AlphaFoldDB" id="A0A914HJK1"/>
<dbReference type="Proteomes" id="UP000887572">
    <property type="component" value="Unplaced"/>
</dbReference>
<dbReference type="PANTHER" id="PTHR22744:SF14">
    <property type="entry name" value="BTB DOMAIN-CONTAINING PROTEIN-RELATED"/>
    <property type="match status" value="1"/>
</dbReference>
<evidence type="ECO:0000313" key="4">
    <source>
        <dbReference type="WBParaSite" id="Gr19_v10_g17774.t1"/>
    </source>
</evidence>
<accession>A0A914HJK1</accession>
<proteinExistence type="predicted"/>
<reference evidence="4" key="1">
    <citation type="submission" date="2022-11" db="UniProtKB">
        <authorList>
            <consortium name="WormBaseParasite"/>
        </authorList>
    </citation>
    <scope>IDENTIFICATION</scope>
</reference>
<feature type="domain" description="BTB" evidence="2">
    <location>
        <begin position="143"/>
        <end position="211"/>
    </location>
</feature>
<dbReference type="SMART" id="SM00225">
    <property type="entry name" value="BTB"/>
    <property type="match status" value="1"/>
</dbReference>
<dbReference type="SUPFAM" id="SSF54695">
    <property type="entry name" value="POZ domain"/>
    <property type="match status" value="1"/>
</dbReference>
<dbReference type="WBParaSite" id="Gr19_v10_g17774.t1">
    <property type="protein sequence ID" value="Gr19_v10_g17774.t1"/>
    <property type="gene ID" value="Gr19_v10_g17774"/>
</dbReference>
<sequence length="318" mass="35340">MKRAGAQSLSPDAAGGNPKSKKGKSGKMFKRSGNIVFLIPKFKEFSESGQAEVRSDGVEYINGLPYYLLVQNRDDKIDISLVCEVDAEIDENVWITYDALGTTLYPASLIDSDGGLYNEEEDLMTFVAQINADEVIGPSGVEPNAVLLVNQSAVYVNNELLAACSTFFESLFFGENAEEVPKIQIDDVPDPVENFGRLLATMGPPNVQLNDECVENVWLLAKRFSIGSVEKRCVEFLFKESKKSAICKFRLAPLDKKEQILNAMTEKDFSISLEDGYSDNLYEIRKLNDQEIELLRKRQKEICETGLIDAAEAYGGNI</sequence>